<reference evidence="3" key="1">
    <citation type="submission" date="2021-02" db="EMBL/GenBank/DDBJ databases">
        <authorList>
            <person name="Nowell W R."/>
        </authorList>
    </citation>
    <scope>NUCLEOTIDE SEQUENCE</scope>
</reference>
<dbReference type="GO" id="GO:0003677">
    <property type="term" value="F:DNA binding"/>
    <property type="evidence" value="ECO:0007669"/>
    <property type="project" value="UniProtKB-KW"/>
</dbReference>
<dbReference type="GO" id="GO:0031422">
    <property type="term" value="C:RecQ family helicase-topoisomerase III complex"/>
    <property type="evidence" value="ECO:0007669"/>
    <property type="project" value="TreeGrafter"/>
</dbReference>
<dbReference type="GO" id="GO:0005634">
    <property type="term" value="C:nucleus"/>
    <property type="evidence" value="ECO:0007669"/>
    <property type="project" value="TreeGrafter"/>
</dbReference>
<dbReference type="InterPro" id="IPR000380">
    <property type="entry name" value="Topo_IA"/>
</dbReference>
<dbReference type="SUPFAM" id="SSF56712">
    <property type="entry name" value="Prokaryotic type I DNA topoisomerase"/>
    <property type="match status" value="1"/>
</dbReference>
<keyword evidence="1" id="KW-0799">Topoisomerase</keyword>
<comment type="caution">
    <text evidence="3">The sequence shown here is derived from an EMBL/GenBank/DDBJ whole genome shotgun (WGS) entry which is preliminary data.</text>
</comment>
<evidence type="ECO:0000259" key="2">
    <source>
        <dbReference type="PROSITE" id="PS52039"/>
    </source>
</evidence>
<feature type="non-terminal residue" evidence="3">
    <location>
        <position position="61"/>
    </location>
</feature>
<dbReference type="GO" id="GO:0006265">
    <property type="term" value="P:DNA topological change"/>
    <property type="evidence" value="ECO:0007669"/>
    <property type="project" value="InterPro"/>
</dbReference>
<sequence>IRERNYLDVYVYDKWSEKELPHYELNQTFYPTKIEMIQGETTAPQLLTESDLIALMEKHGI</sequence>
<feature type="non-terminal residue" evidence="3">
    <location>
        <position position="1"/>
    </location>
</feature>
<protein>
    <recommendedName>
        <fullName evidence="1">DNA topoisomerase</fullName>
        <ecNumber evidence="1">5.6.2.1</ecNumber>
    </recommendedName>
</protein>
<dbReference type="EMBL" id="CAJOBR010075426">
    <property type="protein sequence ID" value="CAF5110917.1"/>
    <property type="molecule type" value="Genomic_DNA"/>
</dbReference>
<comment type="catalytic activity">
    <reaction evidence="1">
        <text>ATP-independent breakage of single-stranded DNA, followed by passage and rejoining.</text>
        <dbReference type="EC" id="5.6.2.1"/>
    </reaction>
</comment>
<dbReference type="InterPro" id="IPR013497">
    <property type="entry name" value="Topo_IA_cen"/>
</dbReference>
<dbReference type="GO" id="GO:0006310">
    <property type="term" value="P:DNA recombination"/>
    <property type="evidence" value="ECO:0007669"/>
    <property type="project" value="TreeGrafter"/>
</dbReference>
<evidence type="ECO:0000313" key="3">
    <source>
        <dbReference type="EMBL" id="CAF5110917.1"/>
    </source>
</evidence>
<dbReference type="GO" id="GO:0006281">
    <property type="term" value="P:DNA repair"/>
    <property type="evidence" value="ECO:0007669"/>
    <property type="project" value="TreeGrafter"/>
</dbReference>
<evidence type="ECO:0000256" key="1">
    <source>
        <dbReference type="RuleBase" id="RU362092"/>
    </source>
</evidence>
<dbReference type="AlphaFoldDB" id="A0A822ES58"/>
<dbReference type="InterPro" id="IPR023405">
    <property type="entry name" value="Topo_IA_core_domain"/>
</dbReference>
<name>A0A822ES58_9BILA</name>
<dbReference type="PROSITE" id="PS52039">
    <property type="entry name" value="TOPO_IA_2"/>
    <property type="match status" value="1"/>
</dbReference>
<dbReference type="EC" id="5.6.2.1" evidence="1"/>
<proteinExistence type="inferred from homology"/>
<dbReference type="PANTHER" id="PTHR11390">
    <property type="entry name" value="PROKARYOTIC DNA TOPOISOMERASE"/>
    <property type="match status" value="1"/>
</dbReference>
<feature type="domain" description="Topo IA-type catalytic" evidence="2">
    <location>
        <begin position="1"/>
        <end position="61"/>
    </location>
</feature>
<dbReference type="Gene3D" id="2.70.20.10">
    <property type="entry name" value="Topoisomerase I, domain 3"/>
    <property type="match status" value="1"/>
</dbReference>
<dbReference type="Pfam" id="PF01131">
    <property type="entry name" value="Topoisom_bac"/>
    <property type="match status" value="1"/>
</dbReference>
<dbReference type="Proteomes" id="UP000663848">
    <property type="component" value="Unassembled WGS sequence"/>
</dbReference>
<gene>
    <name evidence="3" type="ORF">QYT958_LOCUS45425</name>
</gene>
<dbReference type="GO" id="GO:0003917">
    <property type="term" value="F:DNA topoisomerase type I (single strand cut, ATP-independent) activity"/>
    <property type="evidence" value="ECO:0007669"/>
    <property type="project" value="UniProtKB-EC"/>
</dbReference>
<evidence type="ECO:0000313" key="4">
    <source>
        <dbReference type="Proteomes" id="UP000663848"/>
    </source>
</evidence>
<dbReference type="InterPro" id="IPR013825">
    <property type="entry name" value="Topo_IA_cen_sub2"/>
</dbReference>
<comment type="similarity">
    <text evidence="1">Belongs to the type IA topoisomerase family.</text>
</comment>
<comment type="function">
    <text evidence="1">Introduces a single-strand break via transesterification at a target site in duplex DNA. Releases the supercoiling and torsional tension of DNA introduced during the DNA replication and transcription by transiently cleaving and rejoining one strand of the DNA duplex. The scissile phosphodiester is attacked by the catalytic tyrosine of the enzyme, resulting in the formation of a DNA-(5'-phosphotyrosyl)-enzyme intermediate and the expulsion of a 3'-OH DNA strand.</text>
</comment>
<accession>A0A822ES58</accession>
<dbReference type="PANTHER" id="PTHR11390:SF21">
    <property type="entry name" value="DNA TOPOISOMERASE 3-ALPHA"/>
    <property type="match status" value="1"/>
</dbReference>
<keyword evidence="1" id="KW-0413">Isomerase</keyword>
<organism evidence="3 4">
    <name type="scientific">Rotaria socialis</name>
    <dbReference type="NCBI Taxonomy" id="392032"/>
    <lineage>
        <taxon>Eukaryota</taxon>
        <taxon>Metazoa</taxon>
        <taxon>Spiralia</taxon>
        <taxon>Gnathifera</taxon>
        <taxon>Rotifera</taxon>
        <taxon>Eurotatoria</taxon>
        <taxon>Bdelloidea</taxon>
        <taxon>Philodinida</taxon>
        <taxon>Philodinidae</taxon>
        <taxon>Rotaria</taxon>
    </lineage>
</organism>
<keyword evidence="1" id="KW-0238">DNA-binding</keyword>